<dbReference type="EMBL" id="PJEX01000001">
    <property type="protein sequence ID" value="TKW60112.1"/>
    <property type="molecule type" value="Genomic_DNA"/>
</dbReference>
<evidence type="ECO:0000313" key="2">
    <source>
        <dbReference type="EMBL" id="TKW60112.1"/>
    </source>
</evidence>
<proteinExistence type="predicted"/>
<accession>A0A4U6XVU2</accession>
<protein>
    <submittedName>
        <fullName evidence="2">Uncharacterized protein</fullName>
    </submittedName>
</protein>
<organism evidence="2 3">
    <name type="scientific">Colletotrichum tanaceti</name>
    <dbReference type="NCBI Taxonomy" id="1306861"/>
    <lineage>
        <taxon>Eukaryota</taxon>
        <taxon>Fungi</taxon>
        <taxon>Dikarya</taxon>
        <taxon>Ascomycota</taxon>
        <taxon>Pezizomycotina</taxon>
        <taxon>Sordariomycetes</taxon>
        <taxon>Hypocreomycetidae</taxon>
        <taxon>Glomerellales</taxon>
        <taxon>Glomerellaceae</taxon>
        <taxon>Colletotrichum</taxon>
        <taxon>Colletotrichum destructivum species complex</taxon>
    </lineage>
</organism>
<keyword evidence="1" id="KW-0175">Coiled coil</keyword>
<dbReference type="Proteomes" id="UP000310108">
    <property type="component" value="Unassembled WGS sequence"/>
</dbReference>
<gene>
    <name evidence="2" type="ORF">CTA1_4794</name>
</gene>
<dbReference type="AlphaFoldDB" id="A0A4U6XVU2"/>
<reference evidence="2 3" key="1">
    <citation type="journal article" date="2019" name="PLoS ONE">
        <title>Comparative genome analysis indicates high evolutionary potential of pathogenicity genes in Colletotrichum tanaceti.</title>
        <authorList>
            <person name="Lelwala R.V."/>
            <person name="Korhonen P.K."/>
            <person name="Young N.D."/>
            <person name="Scott J.B."/>
            <person name="Ades P.A."/>
            <person name="Gasser R.B."/>
            <person name="Taylor P.W.J."/>
        </authorList>
    </citation>
    <scope>NUCLEOTIDE SEQUENCE [LARGE SCALE GENOMIC DNA]</scope>
    <source>
        <strain evidence="2">BRIP57314</strain>
    </source>
</reference>
<comment type="caution">
    <text evidence="2">The sequence shown here is derived from an EMBL/GenBank/DDBJ whole genome shotgun (WGS) entry which is preliminary data.</text>
</comment>
<evidence type="ECO:0000256" key="1">
    <source>
        <dbReference type="SAM" id="Coils"/>
    </source>
</evidence>
<keyword evidence="3" id="KW-1185">Reference proteome</keyword>
<feature type="coiled-coil region" evidence="1">
    <location>
        <begin position="166"/>
        <end position="193"/>
    </location>
</feature>
<sequence length="241" mass="27982">MVDTIDRLDLIILLETGAFVDFPHICTASEGAAKVSLVHRSIVFTQRTMGRDLAIVAPIAMTGELSQGEDDPDNAPHLFFYSLEALKVAHELELFHVYGEAAAALCCSAEHFKCHIDFPNMPEQFTILLNRISGIIWEKLMLIDRRFQDRLKPIMIKHPRLSLRVMEATFEALAEARREVVQAQDEISDMRAQCFGRDEFRDDAQRERERERERESVRNREMKREMAANFEYYMVRGSFRR</sequence>
<evidence type="ECO:0000313" key="3">
    <source>
        <dbReference type="Proteomes" id="UP000310108"/>
    </source>
</evidence>
<name>A0A4U6XVU2_9PEZI</name>